<evidence type="ECO:0000313" key="2">
    <source>
        <dbReference type="Proteomes" id="UP000813444"/>
    </source>
</evidence>
<organism evidence="1 2">
    <name type="scientific">Stachybotrys elegans</name>
    <dbReference type="NCBI Taxonomy" id="80388"/>
    <lineage>
        <taxon>Eukaryota</taxon>
        <taxon>Fungi</taxon>
        <taxon>Dikarya</taxon>
        <taxon>Ascomycota</taxon>
        <taxon>Pezizomycotina</taxon>
        <taxon>Sordariomycetes</taxon>
        <taxon>Hypocreomycetidae</taxon>
        <taxon>Hypocreales</taxon>
        <taxon>Stachybotryaceae</taxon>
        <taxon>Stachybotrys</taxon>
    </lineage>
</organism>
<comment type="caution">
    <text evidence="1">The sequence shown here is derived from an EMBL/GenBank/DDBJ whole genome shotgun (WGS) entry which is preliminary data.</text>
</comment>
<accession>A0A8K0SP64</accession>
<name>A0A8K0SP64_9HYPO</name>
<sequence>MAGANRGRTSSIACTQVKVNGPLIFNNRYIPLPSLAVAMPCSPKWHVPIERAQPARGLIELLGPVRDEEQQTRGYSDSQENTSNILAAIQGLVSTLSPGHPLFAAFHDGQVHHHLGAFPMPLRKTLSASSWRRLPRTSTPRRGKNRDNMLNRLRTSQAALTLSMPAPDQTIVPTQGRWLSSAMPSCWHGSYAIELKNLFHVMRLCLKFWPKLAS</sequence>
<evidence type="ECO:0000313" key="1">
    <source>
        <dbReference type="EMBL" id="KAH7313814.1"/>
    </source>
</evidence>
<reference evidence="1" key="1">
    <citation type="journal article" date="2021" name="Nat. Commun.">
        <title>Genetic determinants of endophytism in the Arabidopsis root mycobiome.</title>
        <authorList>
            <person name="Mesny F."/>
            <person name="Miyauchi S."/>
            <person name="Thiergart T."/>
            <person name="Pickel B."/>
            <person name="Atanasova L."/>
            <person name="Karlsson M."/>
            <person name="Huettel B."/>
            <person name="Barry K.W."/>
            <person name="Haridas S."/>
            <person name="Chen C."/>
            <person name="Bauer D."/>
            <person name="Andreopoulos W."/>
            <person name="Pangilinan J."/>
            <person name="LaButti K."/>
            <person name="Riley R."/>
            <person name="Lipzen A."/>
            <person name="Clum A."/>
            <person name="Drula E."/>
            <person name="Henrissat B."/>
            <person name="Kohler A."/>
            <person name="Grigoriev I.V."/>
            <person name="Martin F.M."/>
            <person name="Hacquard S."/>
        </authorList>
    </citation>
    <scope>NUCLEOTIDE SEQUENCE</scope>
    <source>
        <strain evidence="1">MPI-CAGE-CH-0235</strain>
    </source>
</reference>
<dbReference type="OrthoDB" id="2149705at2759"/>
<protein>
    <submittedName>
        <fullName evidence="1">Uncharacterized protein</fullName>
    </submittedName>
</protein>
<proteinExistence type="predicted"/>
<dbReference type="AlphaFoldDB" id="A0A8K0SP64"/>
<dbReference type="EMBL" id="JAGPNK010000009">
    <property type="protein sequence ID" value="KAH7313814.1"/>
    <property type="molecule type" value="Genomic_DNA"/>
</dbReference>
<dbReference type="Proteomes" id="UP000813444">
    <property type="component" value="Unassembled WGS sequence"/>
</dbReference>
<gene>
    <name evidence="1" type="ORF">B0I35DRAFT_279053</name>
</gene>
<keyword evidence="2" id="KW-1185">Reference proteome</keyword>